<evidence type="ECO:0000313" key="7">
    <source>
        <dbReference type="EMBL" id="KAF0912016.1"/>
    </source>
</evidence>
<keyword evidence="2 5" id="KW-0808">Transferase</keyword>
<evidence type="ECO:0000256" key="4">
    <source>
        <dbReference type="ARBA" id="ARBA00033987"/>
    </source>
</evidence>
<sequence>MLARLQVEEPRAKLQRRNLDIPDNNPALMSHDDKVEECKKEKIVTATRKGAAVLDQNIPDHIKMTYHVLQVDDEIYDATMNQTNVGDNNNKFYIIQALGYDADKLPLGKLSKSTILKVEALDEIEIATKLLEDDSPIRGYTVDIVQIFKVSGHGEMERFHKVALGEMNELLNADYDANNLPKGKLSTKGVGQTAPNIEESKITDDIVVVPLEKPKEEPSKWGSLLYNEYIVYNVD</sequence>
<organism evidence="7 8">
    <name type="scientific">Oryza meyeriana var. granulata</name>
    <dbReference type="NCBI Taxonomy" id="110450"/>
    <lineage>
        <taxon>Eukaryota</taxon>
        <taxon>Viridiplantae</taxon>
        <taxon>Streptophyta</taxon>
        <taxon>Embryophyta</taxon>
        <taxon>Tracheophyta</taxon>
        <taxon>Spermatophyta</taxon>
        <taxon>Magnoliopsida</taxon>
        <taxon>Liliopsida</taxon>
        <taxon>Poales</taxon>
        <taxon>Poaceae</taxon>
        <taxon>BOP clade</taxon>
        <taxon>Oryzoideae</taxon>
        <taxon>Oryzeae</taxon>
        <taxon>Oryzinae</taxon>
        <taxon>Oryza</taxon>
        <taxon>Oryza meyeriana</taxon>
    </lineage>
</organism>
<accession>A0A6G1DHW4</accession>
<evidence type="ECO:0000259" key="6">
    <source>
        <dbReference type="PROSITE" id="PS51059"/>
    </source>
</evidence>
<dbReference type="GO" id="GO:0005730">
    <property type="term" value="C:nucleolus"/>
    <property type="evidence" value="ECO:0007669"/>
    <property type="project" value="TreeGrafter"/>
</dbReference>
<dbReference type="AlphaFoldDB" id="A0A6G1DHW4"/>
<dbReference type="PANTHER" id="PTHR10459">
    <property type="entry name" value="DNA LIGASE"/>
    <property type="match status" value="1"/>
</dbReference>
<keyword evidence="3 5" id="KW-0520">NAD</keyword>
<dbReference type="Proteomes" id="UP000479710">
    <property type="component" value="Unassembled WGS sequence"/>
</dbReference>
<dbReference type="EMBL" id="SPHZ02000006">
    <property type="protein sequence ID" value="KAF0912016.1"/>
    <property type="molecule type" value="Genomic_DNA"/>
</dbReference>
<dbReference type="PANTHER" id="PTHR10459:SF60">
    <property type="entry name" value="POLY [ADP-RIBOSE] POLYMERASE 2"/>
    <property type="match status" value="1"/>
</dbReference>
<gene>
    <name evidence="7" type="ORF">E2562_012822</name>
</gene>
<comment type="caution">
    <text evidence="7">The sequence shown here is derived from an EMBL/GenBank/DDBJ whole genome shotgun (WGS) entry which is preliminary data.</text>
</comment>
<protein>
    <recommendedName>
        <fullName evidence="5">Poly [ADP-ribose] polymerase</fullName>
        <shortName evidence="5">PARP</shortName>
        <ecNumber evidence="5">2.4.2.-</ecNumber>
    </recommendedName>
</protein>
<dbReference type="Gene3D" id="3.90.228.10">
    <property type="match status" value="1"/>
</dbReference>
<keyword evidence="1 5" id="KW-0328">Glycosyltransferase</keyword>
<dbReference type="Pfam" id="PF00644">
    <property type="entry name" value="PARP"/>
    <property type="match status" value="1"/>
</dbReference>
<proteinExistence type="predicted"/>
<dbReference type="GO" id="GO:0003950">
    <property type="term" value="F:NAD+ poly-ADP-ribosyltransferase activity"/>
    <property type="evidence" value="ECO:0007669"/>
    <property type="project" value="UniProtKB-UniRule"/>
</dbReference>
<dbReference type="GO" id="GO:1990404">
    <property type="term" value="F:NAD+-protein mono-ADP-ribosyltransferase activity"/>
    <property type="evidence" value="ECO:0007669"/>
    <property type="project" value="TreeGrafter"/>
</dbReference>
<evidence type="ECO:0000256" key="5">
    <source>
        <dbReference type="RuleBase" id="RU362114"/>
    </source>
</evidence>
<dbReference type="GO" id="GO:0070212">
    <property type="term" value="P:protein poly-ADP-ribosylation"/>
    <property type="evidence" value="ECO:0007669"/>
    <property type="project" value="TreeGrafter"/>
</dbReference>
<dbReference type="OrthoDB" id="2017365at2759"/>
<dbReference type="EC" id="2.4.2.-" evidence="5"/>
<dbReference type="SUPFAM" id="SSF56399">
    <property type="entry name" value="ADP-ribosylation"/>
    <property type="match status" value="1"/>
</dbReference>
<keyword evidence="8" id="KW-1185">Reference proteome</keyword>
<dbReference type="InterPro" id="IPR036930">
    <property type="entry name" value="WGR_dom_sf"/>
</dbReference>
<evidence type="ECO:0000313" key="8">
    <source>
        <dbReference type="Proteomes" id="UP000479710"/>
    </source>
</evidence>
<evidence type="ECO:0000256" key="3">
    <source>
        <dbReference type="ARBA" id="ARBA00023027"/>
    </source>
</evidence>
<evidence type="ECO:0000256" key="1">
    <source>
        <dbReference type="ARBA" id="ARBA00022676"/>
    </source>
</evidence>
<dbReference type="InterPro" id="IPR012317">
    <property type="entry name" value="Poly(ADP-ribose)pol_cat_dom"/>
</dbReference>
<comment type="catalytic activity">
    <reaction evidence="4">
        <text>NAD(+) + (ADP-D-ribosyl)n-acceptor = nicotinamide + (ADP-D-ribosyl)n+1-acceptor + H(+).</text>
        <dbReference type="EC" id="2.4.2.30"/>
    </reaction>
</comment>
<dbReference type="InterPro" id="IPR050800">
    <property type="entry name" value="ARTD/PARP"/>
</dbReference>
<reference evidence="7 8" key="1">
    <citation type="submission" date="2019-11" db="EMBL/GenBank/DDBJ databases">
        <title>Whole genome sequence of Oryza granulata.</title>
        <authorList>
            <person name="Li W."/>
        </authorList>
    </citation>
    <scope>NUCLEOTIDE SEQUENCE [LARGE SCALE GENOMIC DNA]</scope>
    <source>
        <strain evidence="8">cv. Menghai</strain>
        <tissue evidence="7">Leaf</tissue>
    </source>
</reference>
<dbReference type="PROSITE" id="PS51059">
    <property type="entry name" value="PARP_CATALYTIC"/>
    <property type="match status" value="1"/>
</dbReference>
<evidence type="ECO:0000256" key="2">
    <source>
        <dbReference type="ARBA" id="ARBA00022679"/>
    </source>
</evidence>
<feature type="domain" description="PARP catalytic" evidence="6">
    <location>
        <begin position="1"/>
        <end position="235"/>
    </location>
</feature>
<dbReference type="GO" id="GO:0006302">
    <property type="term" value="P:double-strand break repair"/>
    <property type="evidence" value="ECO:0007669"/>
    <property type="project" value="TreeGrafter"/>
</dbReference>
<name>A0A6G1DHW4_9ORYZ</name>
<dbReference type="SUPFAM" id="SSF142921">
    <property type="entry name" value="WGR domain-like"/>
    <property type="match status" value="1"/>
</dbReference>